<protein>
    <submittedName>
        <fullName evidence="1">Uncharacterized protein</fullName>
    </submittedName>
</protein>
<proteinExistence type="predicted"/>
<gene>
    <name evidence="1" type="ORF">UFOVP972_70</name>
</gene>
<evidence type="ECO:0000313" key="1">
    <source>
        <dbReference type="EMBL" id="CAB4174715.1"/>
    </source>
</evidence>
<dbReference type="EMBL" id="LR796923">
    <property type="protein sequence ID" value="CAB4174715.1"/>
    <property type="molecule type" value="Genomic_DNA"/>
</dbReference>
<reference evidence="1" key="1">
    <citation type="submission" date="2020-05" db="EMBL/GenBank/DDBJ databases">
        <authorList>
            <person name="Chiriac C."/>
            <person name="Salcher M."/>
            <person name="Ghai R."/>
            <person name="Kavagutti S V."/>
        </authorList>
    </citation>
    <scope>NUCLEOTIDE SEQUENCE</scope>
</reference>
<sequence>MTRHRCVENFNTWIRLNESDDQEKEIIERADTLTADFEVDAANGRLETSALMIWFHGMMDLYDNSELKGLIFKKMKPVWAKYFKQIYPLLSMDNKELTKHDIMEIKRYKQLSGDEARHEKSADDMLRELGLI</sequence>
<accession>A0A6J5PZU3</accession>
<name>A0A6J5PZU3_9CAUD</name>
<organism evidence="1">
    <name type="scientific">uncultured Caudovirales phage</name>
    <dbReference type="NCBI Taxonomy" id="2100421"/>
    <lineage>
        <taxon>Viruses</taxon>
        <taxon>Duplodnaviria</taxon>
        <taxon>Heunggongvirae</taxon>
        <taxon>Uroviricota</taxon>
        <taxon>Caudoviricetes</taxon>
        <taxon>Peduoviridae</taxon>
        <taxon>Maltschvirus</taxon>
        <taxon>Maltschvirus maltsch</taxon>
    </lineage>
</organism>